<evidence type="ECO:0000256" key="1">
    <source>
        <dbReference type="SAM" id="Phobius"/>
    </source>
</evidence>
<organism evidence="3">
    <name type="scientific">mine drainage metagenome</name>
    <dbReference type="NCBI Taxonomy" id="410659"/>
    <lineage>
        <taxon>unclassified sequences</taxon>
        <taxon>metagenomes</taxon>
        <taxon>ecological metagenomes</taxon>
    </lineage>
</organism>
<keyword evidence="1" id="KW-0812">Transmembrane</keyword>
<feature type="domain" description="Integrase catalytic" evidence="2">
    <location>
        <begin position="20"/>
        <end position="134"/>
    </location>
</feature>
<feature type="non-terminal residue" evidence="3">
    <location>
        <position position="1"/>
    </location>
</feature>
<reference evidence="3" key="1">
    <citation type="submission" date="2013-08" db="EMBL/GenBank/DDBJ databases">
        <authorList>
            <person name="Mendez C."/>
            <person name="Richter M."/>
            <person name="Ferrer M."/>
            <person name="Sanchez J."/>
        </authorList>
    </citation>
    <scope>NUCLEOTIDE SEQUENCE</scope>
</reference>
<gene>
    <name evidence="3" type="ORF">B2A_10720</name>
</gene>
<dbReference type="PROSITE" id="PS50994">
    <property type="entry name" value="INTEGRASE"/>
    <property type="match status" value="1"/>
</dbReference>
<name>T1AHE6_9ZZZZ</name>
<dbReference type="AlphaFoldDB" id="T1AHE6"/>
<dbReference type="Pfam" id="PF00665">
    <property type="entry name" value="rve"/>
    <property type="match status" value="1"/>
</dbReference>
<reference evidence="3" key="2">
    <citation type="journal article" date="2014" name="ISME J.">
        <title>Microbial stratification in low pH oxic and suboxic macroscopic growths along an acid mine drainage.</title>
        <authorList>
            <person name="Mendez-Garcia C."/>
            <person name="Mesa V."/>
            <person name="Sprenger R.R."/>
            <person name="Richter M."/>
            <person name="Diez M.S."/>
            <person name="Solano J."/>
            <person name="Bargiela R."/>
            <person name="Golyshina O.V."/>
            <person name="Manteca A."/>
            <person name="Ramos J.L."/>
            <person name="Gallego J.R."/>
            <person name="Llorente I."/>
            <person name="Martins Dos Santos V.A."/>
            <person name="Jensen O.N."/>
            <person name="Pelaez A.I."/>
            <person name="Sanchez J."/>
            <person name="Ferrer M."/>
        </authorList>
    </citation>
    <scope>NUCLEOTIDE SEQUENCE</scope>
</reference>
<accession>T1AHE6</accession>
<keyword evidence="1" id="KW-1133">Transmembrane helix</keyword>
<dbReference type="EMBL" id="AUZZ01007718">
    <property type="protein sequence ID" value="EQD41355.1"/>
    <property type="molecule type" value="Genomic_DNA"/>
</dbReference>
<protein>
    <submittedName>
        <fullName evidence="3">Integrase catalytic subunit</fullName>
    </submittedName>
</protein>
<proteinExistence type="predicted"/>
<evidence type="ECO:0000313" key="3">
    <source>
        <dbReference type="EMBL" id="EQD41355.1"/>
    </source>
</evidence>
<evidence type="ECO:0000259" key="2">
    <source>
        <dbReference type="PROSITE" id="PS50994"/>
    </source>
</evidence>
<dbReference type="SUPFAM" id="SSF53098">
    <property type="entry name" value="Ribonuclease H-like"/>
    <property type="match status" value="1"/>
</dbReference>
<keyword evidence="1" id="KW-0472">Membrane</keyword>
<dbReference type="InterPro" id="IPR012337">
    <property type="entry name" value="RNaseH-like_sf"/>
</dbReference>
<dbReference type="GO" id="GO:0003676">
    <property type="term" value="F:nucleic acid binding"/>
    <property type="evidence" value="ECO:0007669"/>
    <property type="project" value="InterPro"/>
</dbReference>
<dbReference type="Gene3D" id="3.30.420.10">
    <property type="entry name" value="Ribonuclease H-like superfamily/Ribonuclease H"/>
    <property type="match status" value="1"/>
</dbReference>
<dbReference type="InterPro" id="IPR036397">
    <property type="entry name" value="RNaseH_sf"/>
</dbReference>
<comment type="caution">
    <text evidence="3">The sequence shown here is derived from an EMBL/GenBank/DDBJ whole genome shotgun (WGS) entry which is preliminary data.</text>
</comment>
<dbReference type="InterPro" id="IPR001584">
    <property type="entry name" value="Integrase_cat-core"/>
</dbReference>
<dbReference type="InterPro" id="IPR050900">
    <property type="entry name" value="Transposase_IS3/IS150/IS904"/>
</dbReference>
<dbReference type="PANTHER" id="PTHR46889:SF4">
    <property type="entry name" value="TRANSPOSASE INSO FOR INSERTION SEQUENCE ELEMENT IS911B-RELATED"/>
    <property type="match status" value="1"/>
</dbReference>
<feature type="transmembrane region" description="Helical" evidence="1">
    <location>
        <begin position="41"/>
        <end position="61"/>
    </location>
</feature>
<sequence length="134" mass="14781">TTRPGTAERWAPDLVERQFIAERPDALWVADVTYVPTLEGFLYLAIVLDVYSHLVVGWAMAGRLASRLVLQALEVAYAERGPRAVIHHSDHGSEYTAIAFGTRCTKLGVRPSMGSVGDCYDNAMAVKFFLHIGM</sequence>
<dbReference type="GO" id="GO:0015074">
    <property type="term" value="P:DNA integration"/>
    <property type="evidence" value="ECO:0007669"/>
    <property type="project" value="InterPro"/>
</dbReference>
<dbReference type="PANTHER" id="PTHR46889">
    <property type="entry name" value="TRANSPOSASE INSF FOR INSERTION SEQUENCE IS3B-RELATED"/>
    <property type="match status" value="1"/>
</dbReference>